<protein>
    <submittedName>
        <fullName evidence="1">Uncharacterized protein</fullName>
    </submittedName>
</protein>
<accession>A0AAW1K189</accession>
<keyword evidence="2" id="KW-1185">Reference proteome</keyword>
<sequence length="269" mass="31551">MKTVSKALCKLTWRMRRERMKITPQKMLEESNDMFKAFTEVMQQNNAFRYQAGGIYDALFELSEDSRTDAYGKNAALGMARSIFISQELQKEMTNISTAIQMIEKMKSYFKEVRTEKGFEEILVDAREIAENLEVEPTFPIESLIRRRKRNRQFDYESQDEPIVYPKMAFRSSFYFYVLDCAINSLEDRFSQLTSYNRIFGFMYDIKYEDKDSLLKNCADLQLALTDGDHCDIEGFQLYQELLVLESLLPQPSARGCGPREMLSILHYN</sequence>
<gene>
    <name evidence="1" type="ORF">QE152_g25563</name>
</gene>
<name>A0AAW1K189_POPJA</name>
<proteinExistence type="predicted"/>
<reference evidence="1 2" key="1">
    <citation type="journal article" date="2024" name="BMC Genomics">
        <title>De novo assembly and annotation of Popillia japonica's genome with initial clues to its potential as an invasive pest.</title>
        <authorList>
            <person name="Cucini C."/>
            <person name="Boschi S."/>
            <person name="Funari R."/>
            <person name="Cardaioli E."/>
            <person name="Iannotti N."/>
            <person name="Marturano G."/>
            <person name="Paoli F."/>
            <person name="Bruttini M."/>
            <person name="Carapelli A."/>
            <person name="Frati F."/>
            <person name="Nardi F."/>
        </authorList>
    </citation>
    <scope>NUCLEOTIDE SEQUENCE [LARGE SCALE GENOMIC DNA]</scope>
    <source>
        <strain evidence="1">DMR45628</strain>
    </source>
</reference>
<comment type="caution">
    <text evidence="1">The sequence shown here is derived from an EMBL/GenBank/DDBJ whole genome shotgun (WGS) entry which is preliminary data.</text>
</comment>
<dbReference type="EMBL" id="JASPKY010000283">
    <property type="protein sequence ID" value="KAK9711202.1"/>
    <property type="molecule type" value="Genomic_DNA"/>
</dbReference>
<evidence type="ECO:0000313" key="1">
    <source>
        <dbReference type="EMBL" id="KAK9711202.1"/>
    </source>
</evidence>
<evidence type="ECO:0000313" key="2">
    <source>
        <dbReference type="Proteomes" id="UP001458880"/>
    </source>
</evidence>
<dbReference type="Proteomes" id="UP001458880">
    <property type="component" value="Unassembled WGS sequence"/>
</dbReference>
<dbReference type="AlphaFoldDB" id="A0AAW1K189"/>
<organism evidence="1 2">
    <name type="scientific">Popillia japonica</name>
    <name type="common">Japanese beetle</name>
    <dbReference type="NCBI Taxonomy" id="7064"/>
    <lineage>
        <taxon>Eukaryota</taxon>
        <taxon>Metazoa</taxon>
        <taxon>Ecdysozoa</taxon>
        <taxon>Arthropoda</taxon>
        <taxon>Hexapoda</taxon>
        <taxon>Insecta</taxon>
        <taxon>Pterygota</taxon>
        <taxon>Neoptera</taxon>
        <taxon>Endopterygota</taxon>
        <taxon>Coleoptera</taxon>
        <taxon>Polyphaga</taxon>
        <taxon>Scarabaeiformia</taxon>
        <taxon>Scarabaeidae</taxon>
        <taxon>Rutelinae</taxon>
        <taxon>Popillia</taxon>
    </lineage>
</organism>